<dbReference type="Pfam" id="PF00126">
    <property type="entry name" value="HTH_1"/>
    <property type="match status" value="1"/>
</dbReference>
<dbReference type="Proteomes" id="UP000789617">
    <property type="component" value="Unassembled WGS sequence"/>
</dbReference>
<dbReference type="InterPro" id="IPR036388">
    <property type="entry name" value="WH-like_DNA-bd_sf"/>
</dbReference>
<name>A0A0B7GFX6_KLEVA</name>
<evidence type="ECO:0000313" key="7">
    <source>
        <dbReference type="EMBL" id="QNP27502.1"/>
    </source>
</evidence>
<evidence type="ECO:0000256" key="3">
    <source>
        <dbReference type="ARBA" id="ARBA00023125"/>
    </source>
</evidence>
<dbReference type="PROSITE" id="PS50931">
    <property type="entry name" value="HTH_LYSR"/>
    <property type="match status" value="1"/>
</dbReference>
<comment type="similarity">
    <text evidence="1">Belongs to the LysR transcriptional regulatory family.</text>
</comment>
<dbReference type="GO" id="GO:0003700">
    <property type="term" value="F:DNA-binding transcription factor activity"/>
    <property type="evidence" value="ECO:0007669"/>
    <property type="project" value="InterPro"/>
</dbReference>
<reference evidence="7 8" key="1">
    <citation type="submission" date="2020-08" db="EMBL/GenBank/DDBJ databases">
        <title>Complete genome sequence of Klebsiella pneumoniae KP2757.</title>
        <authorList>
            <person name="Zhang X."/>
        </authorList>
    </citation>
    <scope>NUCLEOTIDE SEQUENCE [LARGE SCALE GENOMIC DNA]</scope>
    <source>
        <strain evidence="7 8">KP2757</strain>
    </source>
</reference>
<dbReference type="PANTHER" id="PTHR30537:SF5">
    <property type="entry name" value="HTH-TYPE TRANSCRIPTIONAL ACTIVATOR TTDR-RELATED"/>
    <property type="match status" value="1"/>
</dbReference>
<evidence type="ECO:0000313" key="9">
    <source>
        <dbReference type="Proteomes" id="UP000789617"/>
    </source>
</evidence>
<dbReference type="CDD" id="cd08422">
    <property type="entry name" value="PBP2_CrgA_like"/>
    <property type="match status" value="1"/>
</dbReference>
<dbReference type="PANTHER" id="PTHR30537">
    <property type="entry name" value="HTH-TYPE TRANSCRIPTIONAL REGULATOR"/>
    <property type="match status" value="1"/>
</dbReference>
<dbReference type="InterPro" id="IPR036390">
    <property type="entry name" value="WH_DNA-bd_sf"/>
</dbReference>
<organism evidence="7 8">
    <name type="scientific">Klebsiella variicola</name>
    <dbReference type="NCBI Taxonomy" id="244366"/>
    <lineage>
        <taxon>Bacteria</taxon>
        <taxon>Pseudomonadati</taxon>
        <taxon>Pseudomonadota</taxon>
        <taxon>Gammaproteobacteria</taxon>
        <taxon>Enterobacterales</taxon>
        <taxon>Enterobacteriaceae</taxon>
        <taxon>Klebsiella/Raoultella group</taxon>
        <taxon>Klebsiella</taxon>
        <taxon>Klebsiella pneumoniae complex</taxon>
    </lineage>
</organism>
<gene>
    <name evidence="6" type="ORF">AN2335V1_2477</name>
    <name evidence="7" type="ORF">IAP99_24645</name>
</gene>
<dbReference type="Proteomes" id="UP000516181">
    <property type="component" value="Chromosome"/>
</dbReference>
<dbReference type="EMBL" id="CAJOXS020000002">
    <property type="protein sequence ID" value="CAH6085647.1"/>
    <property type="molecule type" value="Genomic_DNA"/>
</dbReference>
<keyword evidence="3" id="KW-0238">DNA-binding</keyword>
<protein>
    <submittedName>
        <fullName evidence="6">HTH-type transcriptional regulator PgrR</fullName>
    </submittedName>
    <submittedName>
        <fullName evidence="7">LysR family transcriptional regulator</fullName>
    </submittedName>
</protein>
<dbReference type="Gene3D" id="1.10.10.10">
    <property type="entry name" value="Winged helix-like DNA-binding domain superfamily/Winged helix DNA-binding domain"/>
    <property type="match status" value="1"/>
</dbReference>
<dbReference type="KEGG" id="kpe:KPK_5218"/>
<keyword evidence="4" id="KW-0804">Transcription</keyword>
<evidence type="ECO:0000259" key="5">
    <source>
        <dbReference type="PROSITE" id="PS50931"/>
    </source>
</evidence>
<accession>A0A0B7GFX6</accession>
<dbReference type="Gene3D" id="3.40.190.290">
    <property type="match status" value="1"/>
</dbReference>
<dbReference type="InterPro" id="IPR000847">
    <property type="entry name" value="LysR_HTH_N"/>
</dbReference>
<keyword evidence="9" id="KW-1185">Reference proteome</keyword>
<reference evidence="6" key="2">
    <citation type="submission" date="2022-05" db="EMBL/GenBank/DDBJ databases">
        <authorList>
            <person name="Alioto T."/>
            <person name="Alioto T."/>
            <person name="Gomez Garrido J."/>
        </authorList>
    </citation>
    <scope>NUCLEOTIDE SEQUENCE</scope>
    <source>
        <strain evidence="6">0</strain>
    </source>
</reference>
<keyword evidence="2" id="KW-0805">Transcription regulation</keyword>
<evidence type="ECO:0000256" key="1">
    <source>
        <dbReference type="ARBA" id="ARBA00009437"/>
    </source>
</evidence>
<proteinExistence type="inferred from homology"/>
<evidence type="ECO:0000256" key="4">
    <source>
        <dbReference type="ARBA" id="ARBA00023163"/>
    </source>
</evidence>
<dbReference type="SUPFAM" id="SSF46785">
    <property type="entry name" value="Winged helix' DNA-binding domain"/>
    <property type="match status" value="1"/>
</dbReference>
<dbReference type="Pfam" id="PF03466">
    <property type="entry name" value="LysR_substrate"/>
    <property type="match status" value="1"/>
</dbReference>
<dbReference type="FunFam" id="1.10.10.10:FF:000001">
    <property type="entry name" value="LysR family transcriptional regulator"/>
    <property type="match status" value="1"/>
</dbReference>
<evidence type="ECO:0000256" key="2">
    <source>
        <dbReference type="ARBA" id="ARBA00023015"/>
    </source>
</evidence>
<dbReference type="AlphaFoldDB" id="A0A0B7GFX6"/>
<dbReference type="RefSeq" id="WP_012543179.1">
    <property type="nucleotide sequence ID" value="NC_011283.1"/>
</dbReference>
<evidence type="ECO:0000313" key="8">
    <source>
        <dbReference type="Proteomes" id="UP000516181"/>
    </source>
</evidence>
<dbReference type="GO" id="GO:0003677">
    <property type="term" value="F:DNA binding"/>
    <property type="evidence" value="ECO:0007669"/>
    <property type="project" value="UniProtKB-KW"/>
</dbReference>
<dbReference type="InterPro" id="IPR005119">
    <property type="entry name" value="LysR_subst-bd"/>
</dbReference>
<sequence>MARRFDYLADVEVFLAVAERGSFTAGAVALSSTPSVLSRAVTRLETRLGCQLLRRSTRRISLTEAGSAYLSQVRQAFEVLDNAERETQGQKGALSGRVKLSAPTTWGHYRLPARLALYRQLHPDVQIELNITNRNVDIIAEGFDLVVRQGHLPDSGLVAKKLEDAALCLVASPAYLRSTARPLSKIADLRHHSCLTFIMPATGKVAEWVFREDGRDISWLPTSSLHVSDDVLGVVSLALQGAGICQSYAFIVQEAIARGELVPVLPAFAGRSRPFSVLYPPHRSQSAAARALITLLTMPAEALATLCATLPDAYG</sequence>
<dbReference type="EMBL" id="CP060807">
    <property type="protein sequence ID" value="QNP27502.1"/>
    <property type="molecule type" value="Genomic_DNA"/>
</dbReference>
<dbReference type="SUPFAM" id="SSF53850">
    <property type="entry name" value="Periplasmic binding protein-like II"/>
    <property type="match status" value="1"/>
</dbReference>
<feature type="domain" description="HTH lysR-type" evidence="5">
    <location>
        <begin position="6"/>
        <end position="63"/>
    </location>
</feature>
<dbReference type="InterPro" id="IPR058163">
    <property type="entry name" value="LysR-type_TF_proteobact-type"/>
</dbReference>
<evidence type="ECO:0000313" key="6">
    <source>
        <dbReference type="EMBL" id="CAH6085647.1"/>
    </source>
</evidence>
<accession>A0A3P4IC05</accession>